<name>A0A423VSR4_9PEZI</name>
<dbReference type="Proteomes" id="UP000283895">
    <property type="component" value="Unassembled WGS sequence"/>
</dbReference>
<evidence type="ECO:0000259" key="1">
    <source>
        <dbReference type="Pfam" id="PF06985"/>
    </source>
</evidence>
<dbReference type="STRING" id="356882.A0A423VSR4"/>
<proteinExistence type="predicted"/>
<evidence type="ECO:0000313" key="3">
    <source>
        <dbReference type="Proteomes" id="UP000283895"/>
    </source>
</evidence>
<dbReference type="OrthoDB" id="2157530at2759"/>
<reference evidence="2 3" key="1">
    <citation type="submission" date="2015-09" db="EMBL/GenBank/DDBJ databases">
        <title>Host preference determinants of Valsa canker pathogens revealed by comparative genomics.</title>
        <authorList>
            <person name="Yin Z."/>
            <person name="Huang L."/>
        </authorList>
    </citation>
    <scope>NUCLEOTIDE SEQUENCE [LARGE SCALE GENOMIC DNA]</scope>
    <source>
        <strain evidence="2 3">03-1</strain>
    </source>
</reference>
<protein>
    <recommendedName>
        <fullName evidence="1">Heterokaryon incompatibility domain-containing protein</fullName>
    </recommendedName>
</protein>
<keyword evidence="3" id="KW-1185">Reference proteome</keyword>
<dbReference type="AlphaFoldDB" id="A0A423VSR4"/>
<sequence>MAEGEPENSPNHQIFRTTAAHDNDGVDFRHQPLPDKDHIRLIEVLDINDDGVRCQLTCWPINNAPQYDAISYAWGDPNLRTLITINDRRLAVTQNCEYVLRQARWHGMSRYHWVDAICIDQKNNSEKTEQVSRMADIYRDAQRVLACVGTHDDSSRLLFSFLRSDANTRRIMPWLEPASC</sequence>
<accession>A0A423VSR4</accession>
<dbReference type="PANTHER" id="PTHR24148">
    <property type="entry name" value="ANKYRIN REPEAT DOMAIN-CONTAINING PROTEIN 39 HOMOLOG-RELATED"/>
    <property type="match status" value="1"/>
</dbReference>
<dbReference type="InterPro" id="IPR010730">
    <property type="entry name" value="HET"/>
</dbReference>
<organism evidence="2 3">
    <name type="scientific">Cytospora schulzeri</name>
    <dbReference type="NCBI Taxonomy" id="448051"/>
    <lineage>
        <taxon>Eukaryota</taxon>
        <taxon>Fungi</taxon>
        <taxon>Dikarya</taxon>
        <taxon>Ascomycota</taxon>
        <taxon>Pezizomycotina</taxon>
        <taxon>Sordariomycetes</taxon>
        <taxon>Sordariomycetidae</taxon>
        <taxon>Diaporthales</taxon>
        <taxon>Cytosporaceae</taxon>
        <taxon>Cytospora</taxon>
    </lineage>
</organism>
<dbReference type="PANTHER" id="PTHR24148:SF64">
    <property type="entry name" value="HETEROKARYON INCOMPATIBILITY DOMAIN-CONTAINING PROTEIN"/>
    <property type="match status" value="1"/>
</dbReference>
<feature type="domain" description="Heterokaryon incompatibility" evidence="1">
    <location>
        <begin position="67"/>
        <end position="165"/>
    </location>
</feature>
<dbReference type="Pfam" id="PF06985">
    <property type="entry name" value="HET"/>
    <property type="match status" value="1"/>
</dbReference>
<dbReference type="EMBL" id="LKEA01000042">
    <property type="protein sequence ID" value="ROV94094.1"/>
    <property type="molecule type" value="Genomic_DNA"/>
</dbReference>
<dbReference type="InterPro" id="IPR052895">
    <property type="entry name" value="HetReg/Transcr_Mod"/>
</dbReference>
<gene>
    <name evidence="2" type="ORF">VMCG_08242</name>
</gene>
<evidence type="ECO:0000313" key="2">
    <source>
        <dbReference type="EMBL" id="ROV94094.1"/>
    </source>
</evidence>
<comment type="caution">
    <text evidence="2">The sequence shown here is derived from an EMBL/GenBank/DDBJ whole genome shotgun (WGS) entry which is preliminary data.</text>
</comment>